<evidence type="ECO:0000313" key="4">
    <source>
        <dbReference type="EMBL" id="NYJ22799.1"/>
    </source>
</evidence>
<dbReference type="EC" id="3.2.2.1" evidence="4"/>
<evidence type="ECO:0000313" key="5">
    <source>
        <dbReference type="Proteomes" id="UP000578352"/>
    </source>
</evidence>
<dbReference type="AlphaFoldDB" id="A0A853CR63"/>
<evidence type="ECO:0000259" key="3">
    <source>
        <dbReference type="Pfam" id="PF01156"/>
    </source>
</evidence>
<dbReference type="PROSITE" id="PS01247">
    <property type="entry name" value="IUNH"/>
    <property type="match status" value="1"/>
</dbReference>
<organism evidence="4 5">
    <name type="scientific">Leifsonia shinshuensis</name>
    <dbReference type="NCBI Taxonomy" id="150026"/>
    <lineage>
        <taxon>Bacteria</taxon>
        <taxon>Bacillati</taxon>
        <taxon>Actinomycetota</taxon>
        <taxon>Actinomycetes</taxon>
        <taxon>Micrococcales</taxon>
        <taxon>Microbacteriaceae</taxon>
        <taxon>Leifsonia</taxon>
    </lineage>
</organism>
<evidence type="ECO:0000256" key="2">
    <source>
        <dbReference type="ARBA" id="ARBA00023295"/>
    </source>
</evidence>
<dbReference type="PANTHER" id="PTHR12304">
    <property type="entry name" value="INOSINE-URIDINE PREFERRING NUCLEOSIDE HYDROLASE"/>
    <property type="match status" value="1"/>
</dbReference>
<accession>A0A853CR63</accession>
<dbReference type="GO" id="GO:0005829">
    <property type="term" value="C:cytosol"/>
    <property type="evidence" value="ECO:0007669"/>
    <property type="project" value="TreeGrafter"/>
</dbReference>
<dbReference type="RefSeq" id="WP_179604809.1">
    <property type="nucleotide sequence ID" value="NZ_BAABEH010000001.1"/>
</dbReference>
<dbReference type="Pfam" id="PF01156">
    <property type="entry name" value="IU_nuc_hydro"/>
    <property type="match status" value="1"/>
</dbReference>
<dbReference type="GO" id="GO:0006152">
    <property type="term" value="P:purine nucleoside catabolic process"/>
    <property type="evidence" value="ECO:0007669"/>
    <property type="project" value="TreeGrafter"/>
</dbReference>
<dbReference type="EMBL" id="JACCFL010000001">
    <property type="protein sequence ID" value="NYJ22799.1"/>
    <property type="molecule type" value="Genomic_DNA"/>
</dbReference>
<dbReference type="GO" id="GO:0045437">
    <property type="term" value="F:uridine nucleosidase activity"/>
    <property type="evidence" value="ECO:0007669"/>
    <property type="project" value="UniProtKB-ARBA"/>
</dbReference>
<dbReference type="InterPro" id="IPR023186">
    <property type="entry name" value="IUNH"/>
</dbReference>
<protein>
    <submittedName>
        <fullName evidence="4">Purine nucleosidase</fullName>
        <ecNumber evidence="4">3.2.2.1</ecNumber>
    </submittedName>
</protein>
<keyword evidence="1 4" id="KW-0378">Hydrolase</keyword>
<proteinExistence type="predicted"/>
<dbReference type="InterPro" id="IPR036452">
    <property type="entry name" value="Ribo_hydro-like"/>
</dbReference>
<dbReference type="GO" id="GO:0008477">
    <property type="term" value="F:purine nucleosidase activity"/>
    <property type="evidence" value="ECO:0007669"/>
    <property type="project" value="UniProtKB-EC"/>
</dbReference>
<evidence type="ECO:0000256" key="1">
    <source>
        <dbReference type="ARBA" id="ARBA00022801"/>
    </source>
</evidence>
<comment type="caution">
    <text evidence="4">The sequence shown here is derived from an EMBL/GenBank/DDBJ whole genome shotgun (WGS) entry which is preliminary data.</text>
</comment>
<feature type="domain" description="Inosine/uridine-preferring nucleoside hydrolase" evidence="3">
    <location>
        <begin position="4"/>
        <end position="299"/>
    </location>
</feature>
<gene>
    <name evidence="4" type="ORF">HNR13_001086</name>
</gene>
<dbReference type="CDD" id="cd02651">
    <property type="entry name" value="nuc_hydro_IU_UC_XIUA"/>
    <property type="match status" value="1"/>
</dbReference>
<dbReference type="SUPFAM" id="SSF53590">
    <property type="entry name" value="Nucleoside hydrolase"/>
    <property type="match status" value="1"/>
</dbReference>
<dbReference type="InterPro" id="IPR001910">
    <property type="entry name" value="Inosine/uridine_hydrolase_dom"/>
</dbReference>
<keyword evidence="2 4" id="KW-0326">Glycosidase</keyword>
<dbReference type="PANTHER" id="PTHR12304:SF4">
    <property type="entry name" value="URIDINE NUCLEOSIDASE"/>
    <property type="match status" value="1"/>
</dbReference>
<reference evidence="4 5" key="1">
    <citation type="submission" date="2020-07" db="EMBL/GenBank/DDBJ databases">
        <title>Sequencing the genomes of 1000 actinobacteria strains.</title>
        <authorList>
            <person name="Klenk H.-P."/>
        </authorList>
    </citation>
    <scope>NUCLEOTIDE SEQUENCE [LARGE SCALE GENOMIC DNA]</scope>
    <source>
        <strain evidence="4 5">DSM 15165</strain>
    </source>
</reference>
<dbReference type="InterPro" id="IPR015910">
    <property type="entry name" value="I/U_nuclsd_hydro_CS"/>
</dbReference>
<dbReference type="Proteomes" id="UP000578352">
    <property type="component" value="Unassembled WGS sequence"/>
</dbReference>
<dbReference type="Gene3D" id="3.90.245.10">
    <property type="entry name" value="Ribonucleoside hydrolase-like"/>
    <property type="match status" value="1"/>
</dbReference>
<sequence>MEKIILDCDPGHDDAIALMLAHGNPEIELLAVTTVAGNQTLDKVTRNALSVARVAGIAGVPFAAGADRPLVRPIEVAPSIHGESGLDGPVLPEPLIELDGRHAVDLIVETVMAHEPGTVTLVPTGALTNIALAVRHEPRIVERVKQVVLMGGGVHVGNWSPVAEFNIVIDPEAADIVFSAGWKVVMVGLDLTHQALATPEVRERIAGVGTAPARFVGELLDFFGHTYSEAQGFDSPPVHDPCAVAYVIDPTVVRAERMPIAIETQGRLTTGMTVADRRGPAPDDCTTWAALELDRDRFWGLVVDALERIGDPEAATAATAANGAVA</sequence>
<name>A0A853CR63_9MICO</name>